<sequence>MSIKTLLTSNTKQFLDISANSLNLNSNDDILTLATGPWAMSQATSIQVEIISKSVTMSIGPDVLETSVNNLKITIVELLPSQYRPKFDTILPIRVFSNGQLAFGLVEILITGAISIFSNVNGDAFANAQGAGFDSFSVSWIVET</sequence>
<name>A0A0F9QGX1_9ZZZZ</name>
<accession>A0A0F9QGX1</accession>
<proteinExistence type="predicted"/>
<organism evidence="1">
    <name type="scientific">marine sediment metagenome</name>
    <dbReference type="NCBI Taxonomy" id="412755"/>
    <lineage>
        <taxon>unclassified sequences</taxon>
        <taxon>metagenomes</taxon>
        <taxon>ecological metagenomes</taxon>
    </lineage>
</organism>
<reference evidence="1" key="1">
    <citation type="journal article" date="2015" name="Nature">
        <title>Complex archaea that bridge the gap between prokaryotes and eukaryotes.</title>
        <authorList>
            <person name="Spang A."/>
            <person name="Saw J.H."/>
            <person name="Jorgensen S.L."/>
            <person name="Zaremba-Niedzwiedzka K."/>
            <person name="Martijn J."/>
            <person name="Lind A.E."/>
            <person name="van Eijk R."/>
            <person name="Schleper C."/>
            <person name="Guy L."/>
            <person name="Ettema T.J."/>
        </authorList>
    </citation>
    <scope>NUCLEOTIDE SEQUENCE</scope>
</reference>
<comment type="caution">
    <text evidence="1">The sequence shown here is derived from an EMBL/GenBank/DDBJ whole genome shotgun (WGS) entry which is preliminary data.</text>
</comment>
<gene>
    <name evidence="1" type="ORF">LCGC14_0704720</name>
</gene>
<protein>
    <submittedName>
        <fullName evidence="1">Uncharacterized protein</fullName>
    </submittedName>
</protein>
<dbReference type="AlphaFoldDB" id="A0A0F9QGX1"/>
<dbReference type="EMBL" id="LAZR01001521">
    <property type="protein sequence ID" value="KKN43290.1"/>
    <property type="molecule type" value="Genomic_DNA"/>
</dbReference>
<evidence type="ECO:0000313" key="1">
    <source>
        <dbReference type="EMBL" id="KKN43290.1"/>
    </source>
</evidence>